<keyword evidence="10 33" id="KW-0274">FAD</keyword>
<dbReference type="PIRSF" id="PIRSF000332">
    <property type="entry name" value="FMO"/>
    <property type="match status" value="1"/>
</dbReference>
<evidence type="ECO:0000256" key="29">
    <source>
        <dbReference type="ARBA" id="ARBA00048989"/>
    </source>
</evidence>
<dbReference type="HOGENOM" id="CLU_006909_8_2_1"/>
<evidence type="ECO:0000256" key="28">
    <source>
        <dbReference type="ARBA" id="ARBA00048459"/>
    </source>
</evidence>
<evidence type="ECO:0000256" key="31">
    <source>
        <dbReference type="ARBA" id="ARBA00049443"/>
    </source>
</evidence>
<keyword evidence="6" id="KW-0597">Phosphoprotein</keyword>
<proteinExistence type="inferred from homology"/>
<dbReference type="Proteomes" id="UP000001555">
    <property type="component" value="Unassembled WGS sequence"/>
</dbReference>
<dbReference type="VEuPathDB" id="VectorBase:ISCP_007766"/>
<keyword evidence="11" id="KW-0492">Microsome</keyword>
<keyword evidence="9 33" id="KW-0256">Endoplasmic reticulum</keyword>
<comment type="catalytic activity">
    <reaction evidence="29">
        <text>(2E)-geranial + NADPH + O2 + H(+) = (1E)-2,6-dimethylhepta-1,5-dien-1-yl formate + NADP(+) + H2O</text>
        <dbReference type="Rhea" id="RHEA:54860"/>
        <dbReference type="ChEBI" id="CHEBI:15377"/>
        <dbReference type="ChEBI" id="CHEBI:15378"/>
        <dbReference type="ChEBI" id="CHEBI:15379"/>
        <dbReference type="ChEBI" id="CHEBI:16980"/>
        <dbReference type="ChEBI" id="CHEBI:57783"/>
        <dbReference type="ChEBI" id="CHEBI:58349"/>
        <dbReference type="ChEBI" id="CHEBI:138375"/>
    </reaction>
    <physiologicalReaction direction="left-to-right" evidence="29">
        <dbReference type="Rhea" id="RHEA:54861"/>
    </physiologicalReaction>
</comment>
<evidence type="ECO:0000256" key="19">
    <source>
        <dbReference type="ARBA" id="ARBA00045957"/>
    </source>
</evidence>
<evidence type="ECO:0000256" key="13">
    <source>
        <dbReference type="ARBA" id="ARBA00022989"/>
    </source>
</evidence>
<evidence type="ECO:0000256" key="15">
    <source>
        <dbReference type="ARBA" id="ARBA00023033"/>
    </source>
</evidence>
<dbReference type="KEGG" id="isc:8030841"/>
<evidence type="ECO:0000256" key="2">
    <source>
        <dbReference type="ARBA" id="ARBA00004389"/>
    </source>
</evidence>
<evidence type="ECO:0000256" key="5">
    <source>
        <dbReference type="ARBA" id="ARBA00022481"/>
    </source>
</evidence>
<dbReference type="VEuPathDB" id="VectorBase:ISCW019878"/>
<dbReference type="FunFam" id="3.50.50.60:FF:000159">
    <property type="entry name" value="Dimethylaniline monooxygenase [N-oxide-forming]"/>
    <property type="match status" value="1"/>
</dbReference>
<dbReference type="EC" id="1.-.-.-" evidence="34"/>
<evidence type="ECO:0000256" key="21">
    <source>
        <dbReference type="ARBA" id="ARBA00047426"/>
    </source>
</evidence>
<keyword evidence="7 33" id="KW-0285">Flavoprotein</keyword>
<keyword evidence="17 33" id="KW-0472">Membrane</keyword>
<dbReference type="PaxDb" id="6945-B7PSU9"/>
<dbReference type="GO" id="GO:0006629">
    <property type="term" value="P:lipid metabolic process"/>
    <property type="evidence" value="ECO:0007669"/>
    <property type="project" value="UniProtKB-KW"/>
</dbReference>
<dbReference type="SUPFAM" id="SSF51905">
    <property type="entry name" value="FAD/NAD(P)-binding domain"/>
    <property type="match status" value="2"/>
</dbReference>
<evidence type="ECO:0000256" key="6">
    <source>
        <dbReference type="ARBA" id="ARBA00022553"/>
    </source>
</evidence>
<dbReference type="GO" id="GO:0034899">
    <property type="term" value="F:trimethylamine monooxygenase activity"/>
    <property type="evidence" value="ECO:0007669"/>
    <property type="project" value="UniProtKB-EC"/>
</dbReference>
<evidence type="ECO:0000256" key="14">
    <source>
        <dbReference type="ARBA" id="ARBA00023002"/>
    </source>
</evidence>
<dbReference type="GO" id="GO:0016174">
    <property type="term" value="F:NAD(P)H oxidase H2O2-forming activity"/>
    <property type="evidence" value="ECO:0007669"/>
    <property type="project" value="UniProtKB-EC"/>
</dbReference>
<evidence type="ECO:0000313" key="37">
    <source>
        <dbReference type="Proteomes" id="UP000001555"/>
    </source>
</evidence>
<evidence type="ECO:0000256" key="18">
    <source>
        <dbReference type="ARBA" id="ARBA00045722"/>
    </source>
</evidence>
<keyword evidence="37" id="KW-1185">Reference proteome</keyword>
<evidence type="ECO:0000256" key="30">
    <source>
        <dbReference type="ARBA" id="ARBA00048990"/>
    </source>
</evidence>
<evidence type="ECO:0000256" key="8">
    <source>
        <dbReference type="ARBA" id="ARBA00022692"/>
    </source>
</evidence>
<dbReference type="GO" id="GO:0050661">
    <property type="term" value="F:NADP binding"/>
    <property type="evidence" value="ECO:0007669"/>
    <property type="project" value="InterPro"/>
</dbReference>
<comment type="catalytic activity">
    <reaction evidence="23">
        <text>sulcatone + NADPH + O2 + H(+) = 4-methylpent-3-en-1-yl acetate + NADP(+) + H2O</text>
        <dbReference type="Rhea" id="RHEA:54864"/>
        <dbReference type="ChEBI" id="CHEBI:15377"/>
        <dbReference type="ChEBI" id="CHEBI:15378"/>
        <dbReference type="ChEBI" id="CHEBI:15379"/>
        <dbReference type="ChEBI" id="CHEBI:16310"/>
        <dbReference type="ChEBI" id="CHEBI:57783"/>
        <dbReference type="ChEBI" id="CHEBI:58349"/>
        <dbReference type="ChEBI" id="CHEBI:138373"/>
    </reaction>
    <physiologicalReaction direction="left-to-right" evidence="23">
        <dbReference type="Rhea" id="RHEA:54865"/>
    </physiologicalReaction>
</comment>
<dbReference type="VEuPathDB" id="VectorBase:ISCI019878"/>
<organism>
    <name type="scientific">Ixodes scapularis</name>
    <name type="common">Black-legged tick</name>
    <name type="synonym">Deer tick</name>
    <dbReference type="NCBI Taxonomy" id="6945"/>
    <lineage>
        <taxon>Eukaryota</taxon>
        <taxon>Metazoa</taxon>
        <taxon>Ecdysozoa</taxon>
        <taxon>Arthropoda</taxon>
        <taxon>Chelicerata</taxon>
        <taxon>Arachnida</taxon>
        <taxon>Acari</taxon>
        <taxon>Parasitiformes</taxon>
        <taxon>Ixodida</taxon>
        <taxon>Ixodoidea</taxon>
        <taxon>Ixodidae</taxon>
        <taxon>Ixodinae</taxon>
        <taxon>Ixodes</taxon>
    </lineage>
</organism>
<comment type="catalytic activity">
    <reaction evidence="26">
        <text>hypotaurine + NADPH + O2 + H(+) = taurine + NADP(+) + H2O</text>
        <dbReference type="Rhea" id="RHEA:69819"/>
        <dbReference type="ChEBI" id="CHEBI:15377"/>
        <dbReference type="ChEBI" id="CHEBI:15378"/>
        <dbReference type="ChEBI" id="CHEBI:15379"/>
        <dbReference type="ChEBI" id="CHEBI:57783"/>
        <dbReference type="ChEBI" id="CHEBI:57853"/>
        <dbReference type="ChEBI" id="CHEBI:58349"/>
        <dbReference type="ChEBI" id="CHEBI:507393"/>
        <dbReference type="EC" id="1.14.13.8"/>
    </reaction>
    <physiologicalReaction direction="left-to-right" evidence="26">
        <dbReference type="Rhea" id="RHEA:69820"/>
    </physiologicalReaction>
</comment>
<reference evidence="36" key="2">
    <citation type="submission" date="2020-05" db="UniProtKB">
        <authorList>
            <consortium name="EnsemblMetazoa"/>
        </authorList>
    </citation>
    <scope>IDENTIFICATION</scope>
    <source>
        <strain evidence="36">wikel</strain>
    </source>
</reference>
<evidence type="ECO:0000256" key="24">
    <source>
        <dbReference type="ARBA" id="ARBA00047864"/>
    </source>
</evidence>
<dbReference type="InterPro" id="IPR050346">
    <property type="entry name" value="FMO-like"/>
</dbReference>
<dbReference type="Gene3D" id="3.50.50.60">
    <property type="entry name" value="FAD/NAD(P)-binding domain"/>
    <property type="match status" value="1"/>
</dbReference>
<evidence type="ECO:0000256" key="9">
    <source>
        <dbReference type="ARBA" id="ARBA00022824"/>
    </source>
</evidence>
<comment type="function">
    <text evidence="18">Acts as a Baeyer-Villiger monooxygenase on a broad range of substrates. Catalyzes the insertion of an oxygen atom into a carbon-carbon bond adjacent to a carbonyl, which converts ketones to esters. Active on diverse carbonyl compounds, whereas soft nucleophiles are mostly non- or poorly reactive. In contrast with other forms of FMO it is non- or poorly active on 'classical' substrates such as drugs, pesticides, and dietary components containing soft nucleophilic heteroatoms. Able to oxidize drug molecules bearing a carbonyl group on an aliphatic chain, such as nabumetone and pentoxifylline. Also, in the absence of substrates, shows slow but yet significant NADPH oxidase activity. Acts as a positive modulator of cholesterol biosynthesis as well as glucose homeostasis, promoting metabolic aging via pleiotropic effects.</text>
</comment>
<dbReference type="OrthoDB" id="66881at2759"/>
<dbReference type="InterPro" id="IPR000960">
    <property type="entry name" value="Flavin_mOase"/>
</dbReference>
<keyword evidence="16" id="KW-0443">Lipid metabolism</keyword>
<evidence type="ECO:0000256" key="12">
    <source>
        <dbReference type="ARBA" id="ARBA00022857"/>
    </source>
</evidence>
<dbReference type="Pfam" id="PF00743">
    <property type="entry name" value="FMO-like"/>
    <property type="match status" value="1"/>
</dbReference>
<comment type="catalytic activity">
    <reaction evidence="28">
        <text>octan-3-one + NADPH + O2 + H(+) = ethyl hexanoate + NADP(+) + H2O</text>
        <dbReference type="Rhea" id="RHEA:54856"/>
        <dbReference type="ChEBI" id="CHEBI:15377"/>
        <dbReference type="ChEBI" id="CHEBI:15378"/>
        <dbReference type="ChEBI" id="CHEBI:15379"/>
        <dbReference type="ChEBI" id="CHEBI:57783"/>
        <dbReference type="ChEBI" id="CHEBI:58349"/>
        <dbReference type="ChEBI" id="CHEBI:80946"/>
        <dbReference type="ChEBI" id="CHEBI:86055"/>
    </reaction>
    <physiologicalReaction direction="left-to-right" evidence="28">
        <dbReference type="Rhea" id="RHEA:54857"/>
    </physiologicalReaction>
</comment>
<evidence type="ECO:0000256" key="22">
    <source>
        <dbReference type="ARBA" id="ARBA00047574"/>
    </source>
</evidence>
<evidence type="ECO:0000256" key="27">
    <source>
        <dbReference type="ARBA" id="ARBA00048088"/>
    </source>
</evidence>
<keyword evidence="8" id="KW-0812">Transmembrane</keyword>
<dbReference type="PRINTS" id="PR00370">
    <property type="entry name" value="FMOXYGENASE"/>
</dbReference>
<evidence type="ECO:0000256" key="33">
    <source>
        <dbReference type="PIRNR" id="PIRNR000332"/>
    </source>
</evidence>
<dbReference type="FunCoup" id="B7PSU9">
    <property type="interactions" value="206"/>
</dbReference>
<comment type="catalytic activity">
    <reaction evidence="24">
        <text>NADPH + O2 + H(+) = H2O2 + NADP(+)</text>
        <dbReference type="Rhea" id="RHEA:11260"/>
        <dbReference type="ChEBI" id="CHEBI:15378"/>
        <dbReference type="ChEBI" id="CHEBI:15379"/>
        <dbReference type="ChEBI" id="CHEBI:16240"/>
        <dbReference type="ChEBI" id="CHEBI:57783"/>
        <dbReference type="ChEBI" id="CHEBI:58349"/>
        <dbReference type="EC" id="1.6.3.1"/>
    </reaction>
    <physiologicalReaction direction="left-to-right" evidence="24">
        <dbReference type="Rhea" id="RHEA:11261"/>
    </physiologicalReaction>
</comment>
<comment type="catalytic activity">
    <reaction evidence="27">
        <text>trimethylamine + NADPH + O2 = trimethylamine N-oxide + NADP(+) + H2O</text>
        <dbReference type="Rhea" id="RHEA:31979"/>
        <dbReference type="ChEBI" id="CHEBI:15377"/>
        <dbReference type="ChEBI" id="CHEBI:15379"/>
        <dbReference type="ChEBI" id="CHEBI:15724"/>
        <dbReference type="ChEBI" id="CHEBI:57783"/>
        <dbReference type="ChEBI" id="CHEBI:58349"/>
        <dbReference type="ChEBI" id="CHEBI:58389"/>
        <dbReference type="EC" id="1.14.13.148"/>
    </reaction>
    <physiologicalReaction direction="left-to-right" evidence="27">
        <dbReference type="Rhea" id="RHEA:31980"/>
    </physiologicalReaction>
</comment>
<accession>B7PSU9</accession>
<comment type="catalytic activity">
    <reaction evidence="22">
        <text>heptan-2-one + NADPH + O2 + H(+) = pentyl acetate + NADP(+) + H2O</text>
        <dbReference type="Rhea" id="RHEA:54836"/>
        <dbReference type="ChEBI" id="CHEBI:5672"/>
        <dbReference type="ChEBI" id="CHEBI:15377"/>
        <dbReference type="ChEBI" id="CHEBI:15378"/>
        <dbReference type="ChEBI" id="CHEBI:15379"/>
        <dbReference type="ChEBI" id="CHEBI:57783"/>
        <dbReference type="ChEBI" id="CHEBI:58349"/>
        <dbReference type="ChEBI" id="CHEBI:87362"/>
    </reaction>
    <physiologicalReaction direction="left-to-right" evidence="22">
        <dbReference type="Rhea" id="RHEA:54837"/>
    </physiologicalReaction>
</comment>
<evidence type="ECO:0000256" key="34">
    <source>
        <dbReference type="RuleBase" id="RU361177"/>
    </source>
</evidence>
<protein>
    <recommendedName>
        <fullName evidence="34">Flavin-containing monooxygenase</fullName>
        <ecNumber evidence="34">1.-.-.-</ecNumber>
    </recommendedName>
</protein>
<comment type="catalytic activity">
    <reaction evidence="32">
        <text>octan-3-one + NADPH + O2 + H(+) = pentyl propanoate + NADP(+) + H2O</text>
        <dbReference type="Rhea" id="RHEA:54840"/>
        <dbReference type="ChEBI" id="CHEBI:15377"/>
        <dbReference type="ChEBI" id="CHEBI:15378"/>
        <dbReference type="ChEBI" id="CHEBI:15379"/>
        <dbReference type="ChEBI" id="CHEBI:57783"/>
        <dbReference type="ChEBI" id="CHEBI:58349"/>
        <dbReference type="ChEBI" id="CHEBI:80946"/>
        <dbReference type="ChEBI" id="CHEBI:87373"/>
    </reaction>
    <physiologicalReaction direction="left-to-right" evidence="32">
        <dbReference type="Rhea" id="RHEA:54841"/>
    </physiologicalReaction>
</comment>
<evidence type="ECO:0000256" key="4">
    <source>
        <dbReference type="ARBA" id="ARBA00009183"/>
    </source>
</evidence>
<dbReference type="PRINTS" id="PR01125">
    <property type="entry name" value="FMOXYGENASE5"/>
</dbReference>
<evidence type="ECO:0000256" key="1">
    <source>
        <dbReference type="ARBA" id="ARBA00001974"/>
    </source>
</evidence>
<evidence type="ECO:0000313" key="36">
    <source>
        <dbReference type="EnsemblMetazoa" id="ISCW019878-PA"/>
    </source>
</evidence>
<comment type="catalytic activity">
    <reaction evidence="25">
        <text>hexan-3-one + NADPH + O2 + H(+) = ethyl butanoate + NADP(+) + H2O</text>
        <dbReference type="Rhea" id="RHEA:54844"/>
        <dbReference type="ChEBI" id="CHEBI:15377"/>
        <dbReference type="ChEBI" id="CHEBI:15378"/>
        <dbReference type="ChEBI" id="CHEBI:15379"/>
        <dbReference type="ChEBI" id="CHEBI:57783"/>
        <dbReference type="ChEBI" id="CHEBI:58349"/>
        <dbReference type="ChEBI" id="CHEBI:88764"/>
        <dbReference type="ChEBI" id="CHEBI:89891"/>
    </reaction>
    <physiologicalReaction direction="left-to-right" evidence="25">
        <dbReference type="Rhea" id="RHEA:54845"/>
    </physiologicalReaction>
</comment>
<keyword evidence="5" id="KW-0488">Methylation</keyword>
<keyword evidence="13" id="KW-1133">Transmembrane helix</keyword>
<dbReference type="InterPro" id="IPR036188">
    <property type="entry name" value="FAD/NAD-bd_sf"/>
</dbReference>
<evidence type="ECO:0000256" key="32">
    <source>
        <dbReference type="ARBA" id="ARBA00049475"/>
    </source>
</evidence>
<keyword evidence="12 33" id="KW-0521">NADP</keyword>
<evidence type="ECO:0000256" key="25">
    <source>
        <dbReference type="ARBA" id="ARBA00047977"/>
    </source>
</evidence>
<evidence type="ECO:0000313" key="35">
    <source>
        <dbReference type="EMBL" id="EEC09671.1"/>
    </source>
</evidence>
<comment type="catalytic activity">
    <reaction evidence="20">
        <text>hypotaurine + NADH + O2 + H(+) = taurine + NAD(+) + H2O</text>
        <dbReference type="Rhea" id="RHEA:74111"/>
        <dbReference type="ChEBI" id="CHEBI:15377"/>
        <dbReference type="ChEBI" id="CHEBI:15378"/>
        <dbReference type="ChEBI" id="CHEBI:15379"/>
        <dbReference type="ChEBI" id="CHEBI:57540"/>
        <dbReference type="ChEBI" id="CHEBI:57853"/>
        <dbReference type="ChEBI" id="CHEBI:57945"/>
        <dbReference type="ChEBI" id="CHEBI:507393"/>
        <dbReference type="EC" id="1.14.13.8"/>
    </reaction>
    <physiologicalReaction direction="left-to-right" evidence="20">
        <dbReference type="Rhea" id="RHEA:74112"/>
    </physiologicalReaction>
</comment>
<evidence type="ECO:0000256" key="10">
    <source>
        <dbReference type="ARBA" id="ARBA00022827"/>
    </source>
</evidence>
<dbReference type="InterPro" id="IPR002257">
    <property type="entry name" value="Flavin_mOase_5"/>
</dbReference>
<comment type="similarity">
    <text evidence="4 33 34">Belongs to the FMO family.</text>
</comment>
<dbReference type="AlphaFoldDB" id="B7PSU9"/>
<dbReference type="EMBL" id="DS780987">
    <property type="protein sequence ID" value="EEC09671.1"/>
    <property type="molecule type" value="Genomic_DNA"/>
</dbReference>
<evidence type="ECO:0000256" key="3">
    <source>
        <dbReference type="ARBA" id="ARBA00004524"/>
    </source>
</evidence>
<name>B7PSU9_IXOSC</name>
<evidence type="ECO:0000256" key="20">
    <source>
        <dbReference type="ARBA" id="ARBA00047338"/>
    </source>
</evidence>
<sequence length="567" mass="63674">MPRVLVIGAGASGLAAVKACLEEGVDVVCIEKTSDVGGLWTYREENVDGVASIMYSTTTNTSKDLSAFSDFPPPPDFPNYMHNSLVARYLECYADAFGLKRHIRCSHVVLRLSPASDHEQTGCWDALIQNVASGKTWTESFNAAMVCTGYDVAPVLPSFPGLVDRFRGRVLHTRDYKRPAGFEGKRVLVVGLGNSGADVAVELSAVADSVYVSTRRGCWTIPRVGPRGEPFDTVNVRRVWNWLFHLLPFGLVCHVSENEANARFDHAAYNLAARHRIHEQHATISDLLPSKILNGTVVVKGDVVSFTEDGVLLQDDPTRAVPVDVVVLATGYGAHFPFIDSKLVPVRDNRLRLYKFVFPPHLERHTLAFIGGVQPEGSLFPISELQSRWAVGVFVGRYALPGRAAMDADVDLKERHIGRRYIEGSRHARQVDWIDYMDEVAELVGCRPRLLRLLFTDPKLLWACVFGPCLPYQYRLHGPRPWPMARQEILSFQENYRRGLKTREVPWKTEGERRSFVKLTLMVLSLVATAAKVKIVREFLVKYVTLLWGIRLKIRHRLRLGKLYLSA</sequence>
<dbReference type="InterPro" id="IPR020946">
    <property type="entry name" value="Flavin_mOase-like"/>
</dbReference>
<comment type="function">
    <text evidence="19">Broad spectrum monooxygenase that catalyzes the oxygenation of a wide variety of nitrogen- and sulfur-containing compounds including xenobiotics. Catalyzes the S-oxygenation of hypotaurine to produce taurine, an organic osmolyte involved in cell volume regulation as well as a variety of cytoprotective and developmental processes. In vitro, catalyzes the N-oxygenation of trimethylamine (TMA) to produce trimethylamine N-oxide (TMAO) and could therefore participate to the detoxification of this compound that is generated by the action of gut microbiota from dietary precursors such as choline, choline containing compounds, betaine or L-carnitine.</text>
</comment>
<dbReference type="EMBL" id="ABJB010435783">
    <property type="status" value="NOT_ANNOTATED_CDS"/>
    <property type="molecule type" value="Genomic_DNA"/>
</dbReference>
<evidence type="ECO:0000256" key="23">
    <source>
        <dbReference type="ARBA" id="ARBA00047855"/>
    </source>
</evidence>
<comment type="subcellular location">
    <subcellularLocation>
        <location evidence="2">Endoplasmic reticulum membrane</location>
        <topology evidence="2">Single-pass membrane protein</topology>
    </subcellularLocation>
    <subcellularLocation>
        <location evidence="3">Microsome membrane</location>
    </subcellularLocation>
</comment>
<evidence type="ECO:0000256" key="26">
    <source>
        <dbReference type="ARBA" id="ARBA00048041"/>
    </source>
</evidence>
<gene>
    <name evidence="36" type="primary">8030841</name>
    <name evidence="35" type="ORF">IscW_ISCW019878</name>
</gene>
<dbReference type="GO" id="GO:0005789">
    <property type="term" value="C:endoplasmic reticulum membrane"/>
    <property type="evidence" value="ECO:0007669"/>
    <property type="project" value="UniProtKB-SubCell"/>
</dbReference>
<evidence type="ECO:0000256" key="16">
    <source>
        <dbReference type="ARBA" id="ARBA00023098"/>
    </source>
</evidence>
<keyword evidence="14 33" id="KW-0560">Oxidoreductase</keyword>
<comment type="catalytic activity">
    <reaction evidence="21">
        <text>hexan-3-one + NADPH + O2 + H(+) = propyl propanoate + NADP(+) + H2O</text>
        <dbReference type="Rhea" id="RHEA:54848"/>
        <dbReference type="ChEBI" id="CHEBI:15377"/>
        <dbReference type="ChEBI" id="CHEBI:15378"/>
        <dbReference type="ChEBI" id="CHEBI:15379"/>
        <dbReference type="ChEBI" id="CHEBI:57783"/>
        <dbReference type="ChEBI" id="CHEBI:58349"/>
        <dbReference type="ChEBI" id="CHEBI:89828"/>
        <dbReference type="ChEBI" id="CHEBI:89891"/>
    </reaction>
    <physiologicalReaction direction="left-to-right" evidence="21">
        <dbReference type="Rhea" id="RHEA:54849"/>
    </physiologicalReaction>
</comment>
<comment type="catalytic activity">
    <reaction evidence="30">
        <text>heptan-4-one + NADPH + O2 + H(+) = propyl butanoate + NADP(+) + H2O</text>
        <dbReference type="Rhea" id="RHEA:54852"/>
        <dbReference type="ChEBI" id="CHEBI:15377"/>
        <dbReference type="ChEBI" id="CHEBI:15378"/>
        <dbReference type="ChEBI" id="CHEBI:15379"/>
        <dbReference type="ChEBI" id="CHEBI:57783"/>
        <dbReference type="ChEBI" id="CHEBI:58349"/>
        <dbReference type="ChEBI" id="CHEBI:89484"/>
        <dbReference type="ChEBI" id="CHEBI:89719"/>
    </reaction>
    <physiologicalReaction direction="left-to-right" evidence="30">
        <dbReference type="Rhea" id="RHEA:54853"/>
    </physiologicalReaction>
</comment>
<evidence type="ECO:0000256" key="7">
    <source>
        <dbReference type="ARBA" id="ARBA00022630"/>
    </source>
</evidence>
<evidence type="ECO:0000256" key="11">
    <source>
        <dbReference type="ARBA" id="ARBA00022848"/>
    </source>
</evidence>
<comment type="catalytic activity">
    <reaction evidence="31">
        <text>N,N-dimethylaniline + NADPH + O2 + H(+) = N,N-dimethylaniline N-oxide + NADP(+) + H2O</text>
        <dbReference type="Rhea" id="RHEA:24468"/>
        <dbReference type="ChEBI" id="CHEBI:15377"/>
        <dbReference type="ChEBI" id="CHEBI:15378"/>
        <dbReference type="ChEBI" id="CHEBI:15379"/>
        <dbReference type="ChEBI" id="CHEBI:16269"/>
        <dbReference type="ChEBI" id="CHEBI:17735"/>
        <dbReference type="ChEBI" id="CHEBI:57783"/>
        <dbReference type="ChEBI" id="CHEBI:58349"/>
        <dbReference type="EC" id="1.14.13.8"/>
    </reaction>
    <physiologicalReaction direction="left-to-right" evidence="31">
        <dbReference type="Rhea" id="RHEA:24469"/>
    </physiologicalReaction>
</comment>
<dbReference type="PANTHER" id="PTHR23023">
    <property type="entry name" value="DIMETHYLANILINE MONOOXYGENASE"/>
    <property type="match status" value="1"/>
</dbReference>
<keyword evidence="15 33" id="KW-0503">Monooxygenase</keyword>
<dbReference type="InParanoid" id="B7PSU9"/>
<dbReference type="GO" id="GO:0050660">
    <property type="term" value="F:flavin adenine dinucleotide binding"/>
    <property type="evidence" value="ECO:0007669"/>
    <property type="project" value="InterPro"/>
</dbReference>
<comment type="cofactor">
    <cofactor evidence="1 33 34">
        <name>FAD</name>
        <dbReference type="ChEBI" id="CHEBI:57692"/>
    </cofactor>
</comment>
<reference evidence="35 37" key="1">
    <citation type="submission" date="2008-03" db="EMBL/GenBank/DDBJ databases">
        <title>Annotation of Ixodes scapularis.</title>
        <authorList>
            <consortium name="Ixodes scapularis Genome Project Consortium"/>
            <person name="Caler E."/>
            <person name="Hannick L.I."/>
            <person name="Bidwell S."/>
            <person name="Joardar V."/>
            <person name="Thiagarajan M."/>
            <person name="Amedeo P."/>
            <person name="Galinsky K.J."/>
            <person name="Schobel S."/>
            <person name="Inman J."/>
            <person name="Hostetler J."/>
            <person name="Miller J."/>
            <person name="Hammond M."/>
            <person name="Megy K."/>
            <person name="Lawson D."/>
            <person name="Kodira C."/>
            <person name="Sutton G."/>
            <person name="Meyer J."/>
            <person name="Hill C.A."/>
            <person name="Birren B."/>
            <person name="Nene V."/>
            <person name="Collins F."/>
            <person name="Alarcon-Chaidez F."/>
            <person name="Wikel S."/>
            <person name="Strausberg R."/>
        </authorList>
    </citation>
    <scope>NUCLEOTIDE SEQUENCE [LARGE SCALE GENOMIC DNA]</scope>
    <source>
        <strain evidence="37">Wikel</strain>
        <strain evidence="35">Wikel colony</strain>
    </source>
</reference>
<dbReference type="GO" id="GO:0004497">
    <property type="term" value="F:monooxygenase activity"/>
    <property type="evidence" value="ECO:0000318"/>
    <property type="project" value="GO_Central"/>
</dbReference>
<evidence type="ECO:0000256" key="17">
    <source>
        <dbReference type="ARBA" id="ARBA00023136"/>
    </source>
</evidence>
<dbReference type="EnsemblMetazoa" id="ISCW019878-RA">
    <property type="protein sequence ID" value="ISCW019878-PA"/>
    <property type="gene ID" value="ISCW019878"/>
</dbReference>
<dbReference type="GO" id="GO:0004499">
    <property type="term" value="F:N,N-dimethylaniline monooxygenase activity"/>
    <property type="evidence" value="ECO:0007669"/>
    <property type="project" value="UniProtKB-UniRule"/>
</dbReference>